<accession>A0A944HE47</accession>
<proteinExistence type="predicted"/>
<keyword evidence="2" id="KW-1185">Reference proteome</keyword>
<organism evidence="1 2">
    <name type="scientific">Denitromonas iodatirespirans</name>
    <dbReference type="NCBI Taxonomy" id="2795389"/>
    <lineage>
        <taxon>Bacteria</taxon>
        <taxon>Pseudomonadati</taxon>
        <taxon>Pseudomonadota</taxon>
        <taxon>Betaproteobacteria</taxon>
        <taxon>Rhodocyclales</taxon>
        <taxon>Zoogloeaceae</taxon>
        <taxon>Denitromonas</taxon>
    </lineage>
</organism>
<sequence>MDLLLWRHAEAVDGTPDLTRALTERGQKQARKVAQWLTDNRPKHLRVLVSPALRTRQTASAFADDFEIVPALAPDKGVADILAATGWPEGRGAALLVGHQPALGQLAALLLSGHEADWTIKKGSLWWFTNRVRDGETQTVLRTVVPPDLL</sequence>
<protein>
    <submittedName>
        <fullName evidence="1">Histidine phosphatase family protein</fullName>
    </submittedName>
</protein>
<dbReference type="Pfam" id="PF00300">
    <property type="entry name" value="His_Phos_1"/>
    <property type="match status" value="1"/>
</dbReference>
<dbReference type="SMART" id="SM00855">
    <property type="entry name" value="PGAM"/>
    <property type="match status" value="1"/>
</dbReference>
<reference evidence="2" key="1">
    <citation type="journal article" date="2022" name="ISME J.">
        <title>Genetic and phylogenetic analysis of dissimilatory iodate-reducing bacteria identifies potential niches across the world's oceans.</title>
        <authorList>
            <person name="Reyes-Umana V."/>
            <person name="Henning Z."/>
            <person name="Lee K."/>
            <person name="Barnum T.P."/>
            <person name="Coates J.D."/>
        </authorList>
    </citation>
    <scope>NUCLEOTIDE SEQUENCE [LARGE SCALE GENOMIC DNA]</scope>
    <source>
        <strain evidence="2">IR12</strain>
    </source>
</reference>
<dbReference type="SUPFAM" id="SSF53254">
    <property type="entry name" value="Phosphoglycerate mutase-like"/>
    <property type="match status" value="1"/>
</dbReference>
<gene>
    <name evidence="1" type="ORF">I8J34_15530</name>
</gene>
<comment type="caution">
    <text evidence="1">The sequence shown here is derived from an EMBL/GenBank/DDBJ whole genome shotgun (WGS) entry which is preliminary data.</text>
</comment>
<dbReference type="InterPro" id="IPR029033">
    <property type="entry name" value="His_PPase_superfam"/>
</dbReference>
<dbReference type="Proteomes" id="UP000694660">
    <property type="component" value="Unassembled WGS sequence"/>
</dbReference>
<evidence type="ECO:0000313" key="2">
    <source>
        <dbReference type="Proteomes" id="UP000694660"/>
    </source>
</evidence>
<dbReference type="InterPro" id="IPR013078">
    <property type="entry name" value="His_Pase_superF_clade-1"/>
</dbReference>
<dbReference type="AlphaFoldDB" id="A0A944HE47"/>
<dbReference type="EMBL" id="JAEKFT010000018">
    <property type="protein sequence ID" value="MBT0962591.1"/>
    <property type="molecule type" value="Genomic_DNA"/>
</dbReference>
<dbReference type="Gene3D" id="3.40.50.1240">
    <property type="entry name" value="Phosphoglycerate mutase-like"/>
    <property type="match status" value="1"/>
</dbReference>
<evidence type="ECO:0000313" key="1">
    <source>
        <dbReference type="EMBL" id="MBT0962591.1"/>
    </source>
</evidence>
<dbReference type="RefSeq" id="WP_214362541.1">
    <property type="nucleotide sequence ID" value="NZ_JAEKFT010000018.1"/>
</dbReference>
<dbReference type="CDD" id="cd07067">
    <property type="entry name" value="HP_PGM_like"/>
    <property type="match status" value="1"/>
</dbReference>
<name>A0A944HE47_DENI1</name>